<evidence type="ECO:0000313" key="2">
    <source>
        <dbReference type="EMBL" id="KAK8384048.1"/>
    </source>
</evidence>
<evidence type="ECO:0000256" key="1">
    <source>
        <dbReference type="SAM" id="MobiDB-lite"/>
    </source>
</evidence>
<organism evidence="2 3">
    <name type="scientific">Scylla paramamosain</name>
    <name type="common">Mud crab</name>
    <dbReference type="NCBI Taxonomy" id="85552"/>
    <lineage>
        <taxon>Eukaryota</taxon>
        <taxon>Metazoa</taxon>
        <taxon>Ecdysozoa</taxon>
        <taxon>Arthropoda</taxon>
        <taxon>Crustacea</taxon>
        <taxon>Multicrustacea</taxon>
        <taxon>Malacostraca</taxon>
        <taxon>Eumalacostraca</taxon>
        <taxon>Eucarida</taxon>
        <taxon>Decapoda</taxon>
        <taxon>Pleocyemata</taxon>
        <taxon>Brachyura</taxon>
        <taxon>Eubrachyura</taxon>
        <taxon>Portunoidea</taxon>
        <taxon>Portunidae</taxon>
        <taxon>Portuninae</taxon>
        <taxon>Scylla</taxon>
    </lineage>
</organism>
<feature type="region of interest" description="Disordered" evidence="1">
    <location>
        <begin position="1"/>
        <end position="30"/>
    </location>
</feature>
<proteinExistence type="predicted"/>
<accession>A0AAW0TA28</accession>
<dbReference type="AlphaFoldDB" id="A0AAW0TA28"/>
<protein>
    <submittedName>
        <fullName evidence="2">Uncharacterized protein</fullName>
    </submittedName>
</protein>
<gene>
    <name evidence="2" type="ORF">O3P69_016051</name>
</gene>
<sequence length="85" mass="9523">MTAAITTPRMNGYQHQPQHPPPTNPSRCHGQLQLQGRKLVEAFTAWTSPPHSPSIYTCVIKCVRLGWPLVVVNKLPCVVRVQRTP</sequence>
<reference evidence="2 3" key="1">
    <citation type="submission" date="2023-03" db="EMBL/GenBank/DDBJ databases">
        <title>High-quality genome of Scylla paramamosain provides insights in environmental adaptation.</title>
        <authorList>
            <person name="Zhang L."/>
        </authorList>
    </citation>
    <scope>NUCLEOTIDE SEQUENCE [LARGE SCALE GENOMIC DNA]</scope>
    <source>
        <strain evidence="2">LZ_2023a</strain>
        <tissue evidence="2">Muscle</tissue>
    </source>
</reference>
<comment type="caution">
    <text evidence="2">The sequence shown here is derived from an EMBL/GenBank/DDBJ whole genome shotgun (WGS) entry which is preliminary data.</text>
</comment>
<name>A0AAW0TA28_SCYPA</name>
<keyword evidence="3" id="KW-1185">Reference proteome</keyword>
<dbReference type="EMBL" id="JARAKH010000036">
    <property type="protein sequence ID" value="KAK8384048.1"/>
    <property type="molecule type" value="Genomic_DNA"/>
</dbReference>
<dbReference type="Proteomes" id="UP001487740">
    <property type="component" value="Unassembled WGS sequence"/>
</dbReference>
<evidence type="ECO:0000313" key="3">
    <source>
        <dbReference type="Proteomes" id="UP001487740"/>
    </source>
</evidence>